<proteinExistence type="predicted"/>
<dbReference type="EMBL" id="SMKP01000171">
    <property type="protein sequence ID" value="TDD13564.1"/>
    <property type="molecule type" value="Genomic_DNA"/>
</dbReference>
<dbReference type="Proteomes" id="UP000294543">
    <property type="component" value="Unassembled WGS sequence"/>
</dbReference>
<name>A0A4R4WC64_9ACTN</name>
<dbReference type="AlphaFoldDB" id="A0A4R4WC64"/>
<evidence type="ECO:0000313" key="3">
    <source>
        <dbReference type="Proteomes" id="UP000294543"/>
    </source>
</evidence>
<gene>
    <name evidence="2" type="ORF">E1294_40565</name>
</gene>
<dbReference type="RefSeq" id="WP_132516277.1">
    <property type="nucleotide sequence ID" value="NZ_SMKP01000171.1"/>
</dbReference>
<feature type="region of interest" description="Disordered" evidence="1">
    <location>
        <begin position="1"/>
        <end position="24"/>
    </location>
</feature>
<protein>
    <submittedName>
        <fullName evidence="2">Uncharacterized protein</fullName>
    </submittedName>
</protein>
<keyword evidence="3" id="KW-1185">Reference proteome</keyword>
<sequence>MDITVRAAPHDDPDASLASPAASPASRYAAASVTTAPSAIPRATSSWNRAEPIRCARAAF</sequence>
<accession>A0A4R4WC64</accession>
<evidence type="ECO:0000256" key="1">
    <source>
        <dbReference type="SAM" id="MobiDB-lite"/>
    </source>
</evidence>
<organism evidence="2 3">
    <name type="scientific">Nonomuraea diastatica</name>
    <dbReference type="NCBI Taxonomy" id="1848329"/>
    <lineage>
        <taxon>Bacteria</taxon>
        <taxon>Bacillati</taxon>
        <taxon>Actinomycetota</taxon>
        <taxon>Actinomycetes</taxon>
        <taxon>Streptosporangiales</taxon>
        <taxon>Streptosporangiaceae</taxon>
        <taxon>Nonomuraea</taxon>
    </lineage>
</organism>
<evidence type="ECO:0000313" key="2">
    <source>
        <dbReference type="EMBL" id="TDD13564.1"/>
    </source>
</evidence>
<comment type="caution">
    <text evidence="2">The sequence shown here is derived from an EMBL/GenBank/DDBJ whole genome shotgun (WGS) entry which is preliminary data.</text>
</comment>
<feature type="compositionally biased region" description="Low complexity" evidence="1">
    <location>
        <begin position="15"/>
        <end position="24"/>
    </location>
</feature>
<reference evidence="2 3" key="1">
    <citation type="submission" date="2019-03" db="EMBL/GenBank/DDBJ databases">
        <title>Draft genome sequences of novel Actinobacteria.</title>
        <authorList>
            <person name="Sahin N."/>
            <person name="Ay H."/>
            <person name="Saygin H."/>
        </authorList>
    </citation>
    <scope>NUCLEOTIDE SEQUENCE [LARGE SCALE GENOMIC DNA]</scope>
    <source>
        <strain evidence="2 3">KC712</strain>
    </source>
</reference>